<comment type="catalytic activity">
    <reaction evidence="11">
        <text>2 R'C(R)SH + O2 = R'C(R)S-S(R)CR' + H2O2</text>
        <dbReference type="Rhea" id="RHEA:17357"/>
        <dbReference type="ChEBI" id="CHEBI:15379"/>
        <dbReference type="ChEBI" id="CHEBI:16240"/>
        <dbReference type="ChEBI" id="CHEBI:16520"/>
        <dbReference type="ChEBI" id="CHEBI:17412"/>
        <dbReference type="EC" id="1.8.3.2"/>
    </reaction>
</comment>
<feature type="domain" description="Thioredoxin" evidence="14">
    <location>
        <begin position="571"/>
        <end position="706"/>
    </location>
</feature>
<evidence type="ECO:0000256" key="9">
    <source>
        <dbReference type="ARBA" id="ARBA00023180"/>
    </source>
</evidence>
<dbReference type="PROSITE" id="PS51352">
    <property type="entry name" value="THIOREDOXIN_2"/>
    <property type="match status" value="1"/>
</dbReference>
<reference evidence="15" key="1">
    <citation type="submission" date="2018-01" db="EMBL/GenBank/DDBJ databases">
        <authorList>
            <person name="Mao J.F."/>
        </authorList>
    </citation>
    <scope>NUCLEOTIDE SEQUENCE</scope>
    <source>
        <strain evidence="15">Huo1</strain>
        <tissue evidence="15">Leaf</tissue>
    </source>
</reference>
<organism evidence="15">
    <name type="scientific">Salvia splendens</name>
    <name type="common">Scarlet sage</name>
    <dbReference type="NCBI Taxonomy" id="180675"/>
    <lineage>
        <taxon>Eukaryota</taxon>
        <taxon>Viridiplantae</taxon>
        <taxon>Streptophyta</taxon>
        <taxon>Embryophyta</taxon>
        <taxon>Tracheophyta</taxon>
        <taxon>Spermatophyta</taxon>
        <taxon>Magnoliopsida</taxon>
        <taxon>eudicotyledons</taxon>
        <taxon>Gunneridae</taxon>
        <taxon>Pentapetalae</taxon>
        <taxon>asterids</taxon>
        <taxon>lamiids</taxon>
        <taxon>Lamiales</taxon>
        <taxon>Lamiaceae</taxon>
        <taxon>Nepetoideae</taxon>
        <taxon>Mentheae</taxon>
        <taxon>Salviinae</taxon>
        <taxon>Salvia</taxon>
        <taxon>Salvia subgen. Calosphace</taxon>
        <taxon>core Calosphace</taxon>
    </lineage>
</organism>
<proteinExistence type="predicted"/>
<feature type="domain" description="ERV/ALR sulfhydryl oxidase" evidence="13">
    <location>
        <begin position="845"/>
        <end position="947"/>
    </location>
</feature>
<dbReference type="InterPro" id="IPR036249">
    <property type="entry name" value="Thioredoxin-like_sf"/>
</dbReference>
<dbReference type="PROSITE" id="PS00194">
    <property type="entry name" value="THIOREDOXIN_1"/>
    <property type="match status" value="1"/>
</dbReference>
<dbReference type="SUPFAM" id="SSF52833">
    <property type="entry name" value="Thioredoxin-like"/>
    <property type="match status" value="1"/>
</dbReference>
<dbReference type="FunFam" id="3.40.30.10:FF:000244">
    <property type="entry name" value="Sulfhydryl oxidase"/>
    <property type="match status" value="1"/>
</dbReference>
<dbReference type="Gene3D" id="1.20.120.310">
    <property type="entry name" value="ERV/ALR sulfhydryl oxidase domain"/>
    <property type="match status" value="1"/>
</dbReference>
<reference evidence="15" key="2">
    <citation type="submission" date="2020-08" db="EMBL/GenBank/DDBJ databases">
        <title>Plant Genome Project.</title>
        <authorList>
            <person name="Zhang R.-G."/>
        </authorList>
    </citation>
    <scope>NUCLEOTIDE SEQUENCE</scope>
    <source>
        <strain evidence="15">Huo1</strain>
        <tissue evidence="15">Leaf</tissue>
    </source>
</reference>
<evidence type="ECO:0000256" key="1">
    <source>
        <dbReference type="ARBA" id="ARBA00001974"/>
    </source>
</evidence>
<dbReference type="Proteomes" id="UP000298416">
    <property type="component" value="Unassembled WGS sequence"/>
</dbReference>
<feature type="transmembrane region" description="Helical" evidence="11">
    <location>
        <begin position="273"/>
        <end position="295"/>
    </location>
</feature>
<dbReference type="InterPro" id="IPR017937">
    <property type="entry name" value="Thioredoxin_CS"/>
</dbReference>
<dbReference type="InterPro" id="IPR036774">
    <property type="entry name" value="ERV/ALR_sulphydryl_oxid_sf"/>
</dbReference>
<evidence type="ECO:0000256" key="3">
    <source>
        <dbReference type="ARBA" id="ARBA00022525"/>
    </source>
</evidence>
<comment type="subcellular location">
    <subcellularLocation>
        <location evidence="2">Secreted</location>
    </subcellularLocation>
</comment>
<evidence type="ECO:0000259" key="14">
    <source>
        <dbReference type="PROSITE" id="PS51352"/>
    </source>
</evidence>
<accession>A0A8X8XG99</accession>
<dbReference type="PANTHER" id="PTHR31414">
    <property type="entry name" value="TRANSMEMBRANE PROTEIN DDB_G0292058"/>
    <property type="match status" value="1"/>
</dbReference>
<dbReference type="SUPFAM" id="SSF69000">
    <property type="entry name" value="FAD-dependent thiol oxidase"/>
    <property type="match status" value="1"/>
</dbReference>
<gene>
    <name evidence="15" type="ORF">SASPL_125668</name>
</gene>
<dbReference type="InterPro" id="IPR017905">
    <property type="entry name" value="ERV/ALR_sulphydryl_oxidase"/>
</dbReference>
<keyword evidence="3" id="KW-0964">Secreted</keyword>
<comment type="cofactor">
    <cofactor evidence="1 11">
        <name>FAD</name>
        <dbReference type="ChEBI" id="CHEBI:57692"/>
    </cofactor>
</comment>
<dbReference type="Pfam" id="PF00085">
    <property type="entry name" value="Thioredoxin"/>
    <property type="match status" value="1"/>
</dbReference>
<comment type="caution">
    <text evidence="15">The sequence shown here is derived from an EMBL/GenBank/DDBJ whole genome shotgun (WGS) entry which is preliminary data.</text>
</comment>
<feature type="chain" id="PRO_5036465880" description="Sulfhydryl oxidase" evidence="12">
    <location>
        <begin position="28"/>
        <end position="1061"/>
    </location>
</feature>
<evidence type="ECO:0000259" key="13">
    <source>
        <dbReference type="PROSITE" id="PS51324"/>
    </source>
</evidence>
<dbReference type="PANTHER" id="PTHR31414:SF16">
    <property type="entry name" value="TRANSMEMBRANE PROTEIN"/>
    <property type="match status" value="1"/>
</dbReference>
<keyword evidence="11" id="KW-1133">Transmembrane helix</keyword>
<dbReference type="PROSITE" id="PS51324">
    <property type="entry name" value="ERV_ALR"/>
    <property type="match status" value="1"/>
</dbReference>
<keyword evidence="10" id="KW-0676">Redox-active center</keyword>
<evidence type="ECO:0000256" key="11">
    <source>
        <dbReference type="RuleBase" id="RU371123"/>
    </source>
</evidence>
<evidence type="ECO:0000256" key="4">
    <source>
        <dbReference type="ARBA" id="ARBA00022630"/>
    </source>
</evidence>
<dbReference type="AlphaFoldDB" id="A0A8X8XG99"/>
<name>A0A8X8XG99_SALSN</name>
<dbReference type="GO" id="GO:0005576">
    <property type="term" value="C:extracellular region"/>
    <property type="evidence" value="ECO:0007669"/>
    <property type="project" value="UniProtKB-SubCell"/>
</dbReference>
<feature type="transmembrane region" description="Helical" evidence="11">
    <location>
        <begin position="165"/>
        <end position="184"/>
    </location>
</feature>
<comment type="caution">
    <text evidence="11">Lacks conserved residue(s) required for the propagation of feature annotation.</text>
</comment>
<dbReference type="InterPro" id="IPR013766">
    <property type="entry name" value="Thioredoxin_domain"/>
</dbReference>
<evidence type="ECO:0000256" key="5">
    <source>
        <dbReference type="ARBA" id="ARBA00022729"/>
    </source>
</evidence>
<feature type="transmembrane region" description="Helical" evidence="11">
    <location>
        <begin position="1019"/>
        <end position="1043"/>
    </location>
</feature>
<feature type="transmembrane region" description="Helical" evidence="11">
    <location>
        <begin position="301"/>
        <end position="325"/>
    </location>
</feature>
<dbReference type="Pfam" id="PF04777">
    <property type="entry name" value="Evr1_Alr"/>
    <property type="match status" value="1"/>
</dbReference>
<evidence type="ECO:0000256" key="2">
    <source>
        <dbReference type="ARBA" id="ARBA00004613"/>
    </source>
</evidence>
<dbReference type="GO" id="GO:0016020">
    <property type="term" value="C:membrane"/>
    <property type="evidence" value="ECO:0007669"/>
    <property type="project" value="TreeGrafter"/>
</dbReference>
<dbReference type="FunFam" id="1.20.120.310:FF:000004">
    <property type="entry name" value="Sulfhydryl oxidase"/>
    <property type="match status" value="1"/>
</dbReference>
<sequence>MGKWASLYFAVSLIAVSIFFNSSFVLCHPSDPLNSILGQENMGSWKDQALSSNGEALGPANDVSTLVLAANRTKRPDILSKFHKYRGGWDIANKHYLTVSSLSHCLLDFVCVGVDLSFDCLCVAAFSLAILWFVSFGVALLVHYLCGWKINISGNEASWSLRICLLLLILFTSAAAIGCILLSVGQVDFHGEAMHTLDYVVNQSDYTVETLRNVTGYLSLAKTVSVAQIFLPSDVENDIDRLNVELNSAADTLEQKTKENSSKIRKVLSKVKSALIIITAVMLVVSILGLALSIFGHQHVMHVFIICGWLLVAVTFILLGVFIILDSAIADTCLAMGEWVENPHAETALSNILPCVDQRTTNQTLYKSKQVINDISNMVNGFVGSVANSNPPPQAGSSYYNQSGPVIPPLCYPYDAQLQERICSAGELSVENASTVWQNYTCTVSSFGLCSSIGRLTPALHAELVTAVNVSYALEHYTPLLLNLQNCNFVRDAFRNITSIYCPPLEHYLRVVNTGLGLISVGVMLSLALWILYVNRPQREEVLAKISSHIRRGCRSRDAGSRSLLRSIDGDQSEKPDYAVELNATNFDSVLSETPATHAIVEFFAHWCPACRNYKPQYEKVAKIFNGADAAHPGIILMTRVDCAQKINTNLCDKYSVGHYPTLLWGPPSKFVHGSFNPKQGKGEILSIEDGRTAERLLNWINQQLNSSYLLDDQKYENDQLQKNSSDIGQIARAIYDIEEATFTAFDIILDHKMIKSETQLSLVKFFQLLVVHHPSRRCRKGTAEILVDFDNISVNKKEAEGGVEKGEPRHYDICGKDVPRGYWMFCRGSKNETRGFRSEIYKLQRIQQLDVNCGLWVLLHSLSVRVDDGESEFAFSAICDFIHNFFICEECRQHFYSMCSSVSSPFKKSRDFSLWLWSTHNKVNERLMKEEASLGTGDPEFPKIIWPPRQLCPSCYVSKSGKDSNKIEWDHDEVYKFLKGYYGKALVTLYKEKEPLVEKRSVGLLAEDLTASTSVNALVVPLGAALAIAVASCVFGALACYWRQHQKSRKYKYLHSLKDI</sequence>
<keyword evidence="16" id="KW-1185">Reference proteome</keyword>
<evidence type="ECO:0000256" key="6">
    <source>
        <dbReference type="ARBA" id="ARBA00022827"/>
    </source>
</evidence>
<keyword evidence="4 11" id="KW-0285">Flavoprotein</keyword>
<dbReference type="Gene3D" id="3.40.30.10">
    <property type="entry name" value="Glutaredoxin"/>
    <property type="match status" value="1"/>
</dbReference>
<feature type="transmembrane region" description="Helical" evidence="11">
    <location>
        <begin position="121"/>
        <end position="145"/>
    </location>
</feature>
<evidence type="ECO:0000256" key="12">
    <source>
        <dbReference type="SAM" id="SignalP"/>
    </source>
</evidence>
<keyword evidence="11" id="KW-0472">Membrane</keyword>
<keyword evidence="6 11" id="KW-0274">FAD</keyword>
<evidence type="ECO:0000256" key="10">
    <source>
        <dbReference type="ARBA" id="ARBA00023284"/>
    </source>
</evidence>
<keyword evidence="11" id="KW-0812">Transmembrane</keyword>
<keyword evidence="7 11" id="KW-0560">Oxidoreductase</keyword>
<evidence type="ECO:0000313" key="15">
    <source>
        <dbReference type="EMBL" id="KAG6412973.1"/>
    </source>
</evidence>
<dbReference type="GO" id="GO:0016972">
    <property type="term" value="F:thiol oxidase activity"/>
    <property type="evidence" value="ECO:0007669"/>
    <property type="project" value="UniProtKB-EC"/>
</dbReference>
<keyword evidence="8" id="KW-1015">Disulfide bond</keyword>
<feature type="signal peptide" evidence="12">
    <location>
        <begin position="1"/>
        <end position="27"/>
    </location>
</feature>
<protein>
    <recommendedName>
        <fullName evidence="11">Sulfhydryl oxidase</fullName>
        <ecNumber evidence="11">1.8.3.2</ecNumber>
    </recommendedName>
</protein>
<evidence type="ECO:0000313" key="16">
    <source>
        <dbReference type="Proteomes" id="UP000298416"/>
    </source>
</evidence>
<keyword evidence="9" id="KW-0325">Glycoprotein</keyword>
<evidence type="ECO:0000256" key="7">
    <source>
        <dbReference type="ARBA" id="ARBA00023002"/>
    </source>
</evidence>
<evidence type="ECO:0000256" key="8">
    <source>
        <dbReference type="ARBA" id="ARBA00023157"/>
    </source>
</evidence>
<keyword evidence="5 12" id="KW-0732">Signal</keyword>
<dbReference type="EMBL" id="PNBA02000009">
    <property type="protein sequence ID" value="KAG6412973.1"/>
    <property type="molecule type" value="Genomic_DNA"/>
</dbReference>
<dbReference type="EC" id="1.8.3.2" evidence="11"/>
<dbReference type="InterPro" id="IPR040283">
    <property type="entry name" value="DDB_G0292058-like"/>
</dbReference>